<organism evidence="3 4">
    <name type="scientific">Urocitellus parryii</name>
    <name type="common">Arctic ground squirrel</name>
    <name type="synonym">Spermophilus parryii</name>
    <dbReference type="NCBI Taxonomy" id="9999"/>
    <lineage>
        <taxon>Eukaryota</taxon>
        <taxon>Metazoa</taxon>
        <taxon>Chordata</taxon>
        <taxon>Craniata</taxon>
        <taxon>Vertebrata</taxon>
        <taxon>Euteleostomi</taxon>
        <taxon>Mammalia</taxon>
        <taxon>Eutheria</taxon>
        <taxon>Euarchontoglires</taxon>
        <taxon>Glires</taxon>
        <taxon>Rodentia</taxon>
        <taxon>Sciuromorpha</taxon>
        <taxon>Sciuridae</taxon>
        <taxon>Xerinae</taxon>
        <taxon>Marmotini</taxon>
        <taxon>Urocitellus</taxon>
    </lineage>
</organism>
<dbReference type="SMART" id="SM00349">
    <property type="entry name" value="KRAB"/>
    <property type="match status" value="1"/>
</dbReference>
<dbReference type="AlphaFoldDB" id="A0A8D2KBE2"/>
<dbReference type="GeneTree" id="ENSGT00940000165288"/>
<dbReference type="PANTHER" id="PTHR23232">
    <property type="entry name" value="KRAB DOMAIN C2H2 ZINC FINGER"/>
    <property type="match status" value="1"/>
</dbReference>
<dbReference type="Ensembl" id="ENSUPAT00010000343.1">
    <property type="protein sequence ID" value="ENSUPAP00010000309.1"/>
    <property type="gene ID" value="ENSUPAG00010000304.1"/>
</dbReference>
<dbReference type="PANTHER" id="PTHR23232:SF133">
    <property type="entry name" value="RIKEN CDNA 1700020N01 GENE"/>
    <property type="match status" value="1"/>
</dbReference>
<reference evidence="3" key="2">
    <citation type="submission" date="2025-09" db="UniProtKB">
        <authorList>
            <consortium name="Ensembl"/>
        </authorList>
    </citation>
    <scope>IDENTIFICATION</scope>
</reference>
<dbReference type="PROSITE" id="PS50805">
    <property type="entry name" value="KRAB"/>
    <property type="match status" value="1"/>
</dbReference>
<dbReference type="Pfam" id="PF01352">
    <property type="entry name" value="KRAB"/>
    <property type="match status" value="1"/>
</dbReference>
<feature type="region of interest" description="Disordered" evidence="1">
    <location>
        <begin position="77"/>
        <end position="100"/>
    </location>
</feature>
<dbReference type="Proteomes" id="UP000694417">
    <property type="component" value="Unplaced"/>
</dbReference>
<evidence type="ECO:0000313" key="4">
    <source>
        <dbReference type="Proteomes" id="UP000694417"/>
    </source>
</evidence>
<sequence length="100" mass="10982">GDEASGGHGLSQSCVTFEDVAVYFSQEEWGLLDEAQRLLYLRVMLENFALVTSLGKTLILPLSRFLSLNLQPPLPNLVNKDEAGSSNPQVRSWSFGTPTI</sequence>
<keyword evidence="4" id="KW-1185">Reference proteome</keyword>
<evidence type="ECO:0000313" key="3">
    <source>
        <dbReference type="Ensembl" id="ENSUPAP00010000309.1"/>
    </source>
</evidence>
<accession>A0A8D2KBE2</accession>
<dbReference type="InterPro" id="IPR036051">
    <property type="entry name" value="KRAB_dom_sf"/>
</dbReference>
<dbReference type="GO" id="GO:0006355">
    <property type="term" value="P:regulation of DNA-templated transcription"/>
    <property type="evidence" value="ECO:0007669"/>
    <property type="project" value="InterPro"/>
</dbReference>
<feature type="domain" description="KRAB" evidence="2">
    <location>
        <begin position="15"/>
        <end position="88"/>
    </location>
</feature>
<evidence type="ECO:0000256" key="1">
    <source>
        <dbReference type="SAM" id="MobiDB-lite"/>
    </source>
</evidence>
<dbReference type="SUPFAM" id="SSF109640">
    <property type="entry name" value="KRAB domain (Kruppel-associated box)"/>
    <property type="match status" value="1"/>
</dbReference>
<reference evidence="3" key="1">
    <citation type="submission" date="2025-08" db="UniProtKB">
        <authorList>
            <consortium name="Ensembl"/>
        </authorList>
    </citation>
    <scope>IDENTIFICATION</scope>
</reference>
<feature type="compositionally biased region" description="Polar residues" evidence="1">
    <location>
        <begin position="84"/>
        <end position="100"/>
    </location>
</feature>
<protein>
    <recommendedName>
        <fullName evidence="2">KRAB domain-containing protein</fullName>
    </recommendedName>
</protein>
<evidence type="ECO:0000259" key="2">
    <source>
        <dbReference type="PROSITE" id="PS50805"/>
    </source>
</evidence>
<dbReference type="CDD" id="cd07765">
    <property type="entry name" value="KRAB_A-box"/>
    <property type="match status" value="1"/>
</dbReference>
<dbReference type="Gene3D" id="6.10.140.140">
    <property type="match status" value="1"/>
</dbReference>
<proteinExistence type="predicted"/>
<dbReference type="InterPro" id="IPR001909">
    <property type="entry name" value="KRAB"/>
</dbReference>
<name>A0A8D2KBE2_UROPR</name>
<dbReference type="InterPro" id="IPR050169">
    <property type="entry name" value="Krueppel_C2H2_ZnF"/>
</dbReference>